<comment type="subcellular location">
    <subcellularLocation>
        <location evidence="2 14">Cell inner membrane</location>
        <topology evidence="2 14">Multi-pass membrane protein</topology>
    </subcellularLocation>
</comment>
<dbReference type="InterPro" id="IPR011850">
    <property type="entry name" value="T2SS_GspF"/>
</dbReference>
<keyword evidence="10" id="KW-0653">Protein transport</keyword>
<keyword evidence="7 14" id="KW-0812">Transmembrane</keyword>
<evidence type="ECO:0000256" key="4">
    <source>
        <dbReference type="ARBA" id="ARBA00022448"/>
    </source>
</evidence>
<comment type="caution">
    <text evidence="17">The sequence shown here is derived from an EMBL/GenBank/DDBJ whole genome shotgun (WGS) entry which is preliminary data.</text>
</comment>
<keyword evidence="4 14" id="KW-0813">Transport</keyword>
<evidence type="ECO:0000256" key="10">
    <source>
        <dbReference type="ARBA" id="ARBA00022927"/>
    </source>
</evidence>
<keyword evidence="12 15" id="KW-0472">Membrane</keyword>
<evidence type="ECO:0000256" key="15">
    <source>
        <dbReference type="SAM" id="Phobius"/>
    </source>
</evidence>
<sequence>MPAYHYKALDDLGAVKKGLLEGDSARQVRQQLRDKRWTPIEVSAVNTTNDKQGHNRSRYKKPSAYELALLTRQLSVLLAAGIPLEETLAAVAKQSPKTHIKSLMLAVRSHVLEGLSLARALQQATSFPPLYIATIAAGEKSGHLDLILNQLADYTENRFALQKKIQGAMVYPIVLMVMAVAVIMGLMSFVVPKIVKVFEQSEQALPLITQVVLAMSNAITQWWWLMLLVLAGAAFLSYRFAQTQAGKPIIDSLVLKLPILARLSKGLNAARFASTLAILVRSGVPLIEALHIGAAVTTNLHIKQTIIHAADRVTEGSSLSSQLDKSPYFPPMMVQMIKSGENSGELESMLSRAASMQEAEATNFISTLLSLLEPLMLVLMGVIVMTIVMAVMLPIVNMNDLAG</sequence>
<evidence type="ECO:0000256" key="8">
    <source>
        <dbReference type="ARBA" id="ARBA00022723"/>
    </source>
</evidence>
<evidence type="ECO:0000256" key="11">
    <source>
        <dbReference type="ARBA" id="ARBA00022989"/>
    </source>
</evidence>
<evidence type="ECO:0000256" key="12">
    <source>
        <dbReference type="ARBA" id="ARBA00023136"/>
    </source>
</evidence>
<dbReference type="InterPro" id="IPR042094">
    <property type="entry name" value="T2SS_GspF_sf"/>
</dbReference>
<dbReference type="RefSeq" id="WP_147223711.1">
    <property type="nucleotide sequence ID" value="NZ_CAJGYY010000001.1"/>
</dbReference>
<feature type="transmembrane region" description="Helical" evidence="15">
    <location>
        <begin position="222"/>
        <end position="241"/>
    </location>
</feature>
<dbReference type="EMBL" id="VORZ01000002">
    <property type="protein sequence ID" value="TXD97006.1"/>
    <property type="molecule type" value="Genomic_DNA"/>
</dbReference>
<dbReference type="Gene3D" id="1.20.81.30">
    <property type="entry name" value="Type II secretion system (T2SS), domain F"/>
    <property type="match status" value="2"/>
</dbReference>
<reference evidence="17 18" key="1">
    <citation type="submission" date="2019-08" db="EMBL/GenBank/DDBJ databases">
        <title>Genome sequence of Psychrobacter frigidicola ACAM304 (type strain).</title>
        <authorList>
            <person name="Bowman J.P."/>
        </authorList>
    </citation>
    <scope>NUCLEOTIDE SEQUENCE [LARGE SCALE GENOMIC DNA]</scope>
    <source>
        <strain evidence="17 18">ACAM 304</strain>
    </source>
</reference>
<dbReference type="PROSITE" id="PS00874">
    <property type="entry name" value="T2SP_F"/>
    <property type="match status" value="1"/>
</dbReference>
<dbReference type="InterPro" id="IPR003004">
    <property type="entry name" value="GspF/PilC"/>
</dbReference>
<dbReference type="InterPro" id="IPR018076">
    <property type="entry name" value="T2SS_GspF_dom"/>
</dbReference>
<dbReference type="NCBIfam" id="TIGR02120">
    <property type="entry name" value="GspF"/>
    <property type="match status" value="1"/>
</dbReference>
<keyword evidence="11 15" id="KW-1133">Transmembrane helix</keyword>
<dbReference type="PRINTS" id="PR00812">
    <property type="entry name" value="BCTERIALGSPF"/>
</dbReference>
<evidence type="ECO:0000313" key="17">
    <source>
        <dbReference type="EMBL" id="TXD97006.1"/>
    </source>
</evidence>
<evidence type="ECO:0000256" key="5">
    <source>
        <dbReference type="ARBA" id="ARBA00022475"/>
    </source>
</evidence>
<evidence type="ECO:0000259" key="16">
    <source>
        <dbReference type="Pfam" id="PF00482"/>
    </source>
</evidence>
<dbReference type="OrthoDB" id="9805682at2"/>
<evidence type="ECO:0000256" key="1">
    <source>
        <dbReference type="ARBA" id="ARBA00002684"/>
    </source>
</evidence>
<evidence type="ECO:0000256" key="3">
    <source>
        <dbReference type="ARBA" id="ARBA00005745"/>
    </source>
</evidence>
<dbReference type="GO" id="GO:0015627">
    <property type="term" value="C:type II protein secretion system complex"/>
    <property type="evidence" value="ECO:0007669"/>
    <property type="project" value="InterPro"/>
</dbReference>
<gene>
    <name evidence="17" type="primary">gspF</name>
    <name evidence="17" type="ORF">ES754_08310</name>
</gene>
<evidence type="ECO:0000256" key="7">
    <source>
        <dbReference type="ARBA" id="ARBA00022692"/>
    </source>
</evidence>
<evidence type="ECO:0000256" key="6">
    <source>
        <dbReference type="ARBA" id="ARBA00022519"/>
    </source>
</evidence>
<dbReference type="AlphaFoldDB" id="A0A5C7A191"/>
<feature type="transmembrane region" description="Helical" evidence="15">
    <location>
        <begin position="375"/>
        <end position="396"/>
    </location>
</feature>
<evidence type="ECO:0000256" key="14">
    <source>
        <dbReference type="RuleBase" id="RU003923"/>
    </source>
</evidence>
<comment type="function">
    <text evidence="1">Component of the type II secretion system inner membrane complex required for the energy-dependent secretion of extracellular factors such as proteases and toxins from the periplasm.</text>
</comment>
<protein>
    <recommendedName>
        <fullName evidence="13">General secretion pathway protein F</fullName>
    </recommendedName>
</protein>
<keyword evidence="8" id="KW-0479">Metal-binding</keyword>
<dbReference type="PANTHER" id="PTHR30012:SF0">
    <property type="entry name" value="TYPE II SECRETION SYSTEM PROTEIN F-RELATED"/>
    <property type="match status" value="1"/>
</dbReference>
<dbReference type="GO" id="GO:0046872">
    <property type="term" value="F:metal ion binding"/>
    <property type="evidence" value="ECO:0007669"/>
    <property type="project" value="UniProtKB-KW"/>
</dbReference>
<dbReference type="Pfam" id="PF00482">
    <property type="entry name" value="T2SSF"/>
    <property type="match status" value="2"/>
</dbReference>
<evidence type="ECO:0000313" key="18">
    <source>
        <dbReference type="Proteomes" id="UP000321903"/>
    </source>
</evidence>
<dbReference type="FunFam" id="1.20.81.30:FF:000001">
    <property type="entry name" value="Type II secretion system protein F"/>
    <property type="match status" value="2"/>
</dbReference>
<dbReference type="Proteomes" id="UP000321903">
    <property type="component" value="Unassembled WGS sequence"/>
</dbReference>
<dbReference type="GO" id="GO:0015628">
    <property type="term" value="P:protein secretion by the type II secretion system"/>
    <property type="evidence" value="ECO:0007669"/>
    <property type="project" value="InterPro"/>
</dbReference>
<feature type="transmembrane region" description="Helical" evidence="15">
    <location>
        <begin position="168"/>
        <end position="191"/>
    </location>
</feature>
<name>A0A5C7A191_9GAMM</name>
<feature type="domain" description="Type II secretion system protein GspF" evidence="16">
    <location>
        <begin position="272"/>
        <end position="394"/>
    </location>
</feature>
<dbReference type="InterPro" id="IPR001992">
    <property type="entry name" value="T2SS_GspF/T4SS_PilC_CS"/>
</dbReference>
<organism evidence="17 18">
    <name type="scientific">Psychrobacter frigidicola</name>
    <dbReference type="NCBI Taxonomy" id="45611"/>
    <lineage>
        <taxon>Bacteria</taxon>
        <taxon>Pseudomonadati</taxon>
        <taxon>Pseudomonadota</taxon>
        <taxon>Gammaproteobacteria</taxon>
        <taxon>Moraxellales</taxon>
        <taxon>Moraxellaceae</taxon>
        <taxon>Psychrobacter</taxon>
    </lineage>
</organism>
<keyword evidence="18" id="KW-1185">Reference proteome</keyword>
<keyword evidence="5" id="KW-1003">Cell membrane</keyword>
<keyword evidence="6" id="KW-0997">Cell inner membrane</keyword>
<dbReference type="PANTHER" id="PTHR30012">
    <property type="entry name" value="GENERAL SECRETION PATHWAY PROTEIN"/>
    <property type="match status" value="1"/>
</dbReference>
<evidence type="ECO:0000256" key="13">
    <source>
        <dbReference type="ARBA" id="ARBA00030750"/>
    </source>
</evidence>
<accession>A0A5C7A191</accession>
<evidence type="ECO:0000256" key="2">
    <source>
        <dbReference type="ARBA" id="ARBA00004429"/>
    </source>
</evidence>
<proteinExistence type="inferred from homology"/>
<comment type="similarity">
    <text evidence="3 14">Belongs to the GSP F family.</text>
</comment>
<feature type="domain" description="Type II secretion system protein GspF" evidence="16">
    <location>
        <begin position="71"/>
        <end position="192"/>
    </location>
</feature>
<evidence type="ECO:0000256" key="9">
    <source>
        <dbReference type="ARBA" id="ARBA00022837"/>
    </source>
</evidence>
<keyword evidence="9" id="KW-0106">Calcium</keyword>
<dbReference type="GO" id="GO:0005886">
    <property type="term" value="C:plasma membrane"/>
    <property type="evidence" value="ECO:0007669"/>
    <property type="project" value="UniProtKB-SubCell"/>
</dbReference>